<evidence type="ECO:0000256" key="1">
    <source>
        <dbReference type="SAM" id="MobiDB-lite"/>
    </source>
</evidence>
<evidence type="ECO:0000313" key="3">
    <source>
        <dbReference type="Proteomes" id="UP000675920"/>
    </source>
</evidence>
<proteinExistence type="predicted"/>
<feature type="transmembrane region" description="Helical" evidence="2">
    <location>
        <begin position="423"/>
        <end position="444"/>
    </location>
</feature>
<feature type="transmembrane region" description="Helical" evidence="2">
    <location>
        <begin position="103"/>
        <end position="123"/>
    </location>
</feature>
<sequence>MMASPTPLRLTEAATRKLPRWALAVMLLVYALPGLFGRDPWRADDASGFGVMLTMARGTAADWWMPNIFGSAVLGDGPLFYWIGALFIRLFGSIVTADEAARIATLVAAAGGAAALWYGVYLLGRRPDAQPQALAFGGQPEPKAYGRAIADGGLLLVLATLGLLVRAHESSLPIAGFACASFALFGLARSLDRPIAGALSFGAAVGASGLTLGWTAAAIWPFCVLFASLISPPFRRLGPVWHLIAWATAAALLAVWFWPLATMFGDAGRARLDDWLANSQAGFWAGTLRVWAFYPQNAAWFLWPLWPVAAWAAWVWRAHWRLPQFGLPTAGMLAGLLYIGCGRTPGDIPLLVVMPAVAMLAAFGLPMLRRGAANLIDWFALIVFTLFGLALWFTWITTLSGWPSHFALSLARRAPGWQSRFSFAELLVAAAVCYGWVRLVLWRVRAQPEVLWRSAVLSAGGLTVCWSLFMTFLLPYVDYVKTYRHVSAELHAQLPTDACVQAAEVGLPQRASLVYFDELRIGGADCGWLLTHENRNAPVAAPPAASWKEVWTGRRRTDPTERFVLYRRLPGKAATAEGADVATGHDVASAIEDAAALRAPAPAGATDADGKADAQARSEAGGISNTGGKTDTDGKRQPVASARGADAGAAPAHAAAGKRH</sequence>
<keyword evidence="3" id="KW-1185">Reference proteome</keyword>
<dbReference type="RefSeq" id="WP_051378229.1">
    <property type="nucleotide sequence ID" value="NZ_AXWS01000008.1"/>
</dbReference>
<keyword evidence="2" id="KW-0812">Transmembrane</keyword>
<feature type="region of interest" description="Disordered" evidence="1">
    <location>
        <begin position="601"/>
        <end position="660"/>
    </location>
</feature>
<reference evidence="4" key="4">
    <citation type="submission" date="2025-08" db="UniProtKB">
        <authorList>
            <consortium name="RefSeq"/>
        </authorList>
    </citation>
    <scope>IDENTIFICATION</scope>
</reference>
<organism evidence="3 4">
    <name type="scientific">Derxia gummosa DSM 723</name>
    <dbReference type="NCBI Taxonomy" id="1121388"/>
    <lineage>
        <taxon>Bacteria</taxon>
        <taxon>Pseudomonadati</taxon>
        <taxon>Pseudomonadota</taxon>
        <taxon>Betaproteobacteria</taxon>
        <taxon>Burkholderiales</taxon>
        <taxon>Alcaligenaceae</taxon>
        <taxon>Derxia</taxon>
    </lineage>
</organism>
<name>A0A8B6X8Z3_9BURK</name>
<feature type="transmembrane region" description="Helical" evidence="2">
    <location>
        <begin position="348"/>
        <end position="366"/>
    </location>
</feature>
<reference evidence="4" key="3">
    <citation type="journal article" date="2016" name="Science">
        <title>Structures of aminoarabinose transferase ArnT suggest a molecular basis for lipid A glycosylation.</title>
        <authorList>
            <person name="Petrou V.I."/>
            <person name="Herrera C.M."/>
            <person name="Schultz K.M."/>
            <person name="Clarke O.B."/>
            <person name="Vendome J."/>
            <person name="Tomasek D."/>
            <person name="Banerjee S."/>
            <person name="Rajashankar K.R."/>
            <person name="Belcher Dufrisne M."/>
            <person name="Kloss B."/>
            <person name="Kloppmann E."/>
            <person name="Rost B."/>
            <person name="Klug C.S."/>
            <person name="Trent M.S."/>
            <person name="Shapiro L."/>
            <person name="Mancia F."/>
        </authorList>
    </citation>
    <scope>NUCLEOTIDE SEQUENCE</scope>
</reference>
<reference evidence="4" key="2">
    <citation type="journal article" date="2006" name="Glycobiology">
        <title>Structures and mechanisms of glycosyltransferases.</title>
        <authorList>
            <person name="Breton C."/>
            <person name="Snajdrova L."/>
            <person name="Jeanneau C."/>
            <person name="Koca J."/>
            <person name="Imberty A."/>
        </authorList>
    </citation>
    <scope>NUCLEOTIDE SEQUENCE</scope>
</reference>
<feature type="transmembrane region" description="Helical" evidence="2">
    <location>
        <begin position="298"/>
        <end position="316"/>
    </location>
</feature>
<dbReference type="OrthoDB" id="8556356at2"/>
<keyword evidence="2" id="KW-1133">Transmembrane helix</keyword>
<dbReference type="EC" id="2.4.-.-" evidence="4"/>
<feature type="transmembrane region" description="Helical" evidence="2">
    <location>
        <begin position="450"/>
        <end position="474"/>
    </location>
</feature>
<keyword evidence="2" id="KW-0472">Membrane</keyword>
<evidence type="ECO:0000256" key="2">
    <source>
        <dbReference type="SAM" id="Phobius"/>
    </source>
</evidence>
<feature type="transmembrane region" description="Helical" evidence="2">
    <location>
        <begin position="144"/>
        <end position="165"/>
    </location>
</feature>
<feature type="compositionally biased region" description="Low complexity" evidence="1">
    <location>
        <begin position="640"/>
        <end position="660"/>
    </location>
</feature>
<feature type="transmembrane region" description="Helical" evidence="2">
    <location>
        <begin position="195"/>
        <end position="220"/>
    </location>
</feature>
<feature type="transmembrane region" description="Helical" evidence="2">
    <location>
        <begin position="79"/>
        <end position="97"/>
    </location>
</feature>
<feature type="transmembrane region" description="Helical" evidence="2">
    <location>
        <begin position="378"/>
        <end position="402"/>
    </location>
</feature>
<dbReference type="AlphaFoldDB" id="A0A8B6X8Z3"/>
<reference evidence="4" key="1">
    <citation type="journal article" date="2003" name="J. Mol. Biol.">
        <title>An evolving hierarchical family classification for glycosyltransferases.</title>
        <authorList>
            <person name="Coutinho P.M."/>
            <person name="Deleury E."/>
            <person name="Davies G.J."/>
            <person name="Henrissat B."/>
        </authorList>
    </citation>
    <scope>NUCLEOTIDE SEQUENCE</scope>
</reference>
<feature type="transmembrane region" description="Helical" evidence="2">
    <location>
        <begin position="240"/>
        <end position="261"/>
    </location>
</feature>
<protein>
    <submittedName>
        <fullName evidence="4">ArnT family glycosyltransferase</fullName>
        <ecNumber evidence="4">2.4.-.-</ecNumber>
    </submittedName>
</protein>
<feature type="transmembrane region" description="Helical" evidence="2">
    <location>
        <begin position="322"/>
        <end position="341"/>
    </location>
</feature>
<evidence type="ECO:0000313" key="4">
    <source>
        <dbReference type="RefSeq" id="WP_051378229.1"/>
    </source>
</evidence>
<feature type="transmembrane region" description="Helical" evidence="2">
    <location>
        <begin position="171"/>
        <end position="188"/>
    </location>
</feature>
<dbReference type="Proteomes" id="UP000675920">
    <property type="component" value="Unplaced"/>
</dbReference>
<feature type="transmembrane region" description="Helical" evidence="2">
    <location>
        <begin position="20"/>
        <end position="37"/>
    </location>
</feature>
<accession>A0A8B6X8Z3</accession>